<proteinExistence type="predicted"/>
<name>A0A8J3TKB5_9ACTN</name>
<dbReference type="EMBL" id="BOOO01000007">
    <property type="protein sequence ID" value="GII28018.1"/>
    <property type="molecule type" value="Genomic_DNA"/>
</dbReference>
<keyword evidence="2" id="KW-1185">Reference proteome</keyword>
<sequence length="62" mass="6345">MDTASSPSASAILIPAAATSRLLWVGFGPRVPCSGRIQITGWSFAGTPTSSPIANTVLSWLA</sequence>
<gene>
    <name evidence="1" type="ORF">Pmi06nite_14600</name>
</gene>
<comment type="caution">
    <text evidence="1">The sequence shown here is derived from an EMBL/GenBank/DDBJ whole genome shotgun (WGS) entry which is preliminary data.</text>
</comment>
<evidence type="ECO:0000313" key="2">
    <source>
        <dbReference type="Proteomes" id="UP000650628"/>
    </source>
</evidence>
<evidence type="ECO:0000313" key="1">
    <source>
        <dbReference type="EMBL" id="GII28018.1"/>
    </source>
</evidence>
<organism evidence="1 2">
    <name type="scientific">Planotetraspora mira</name>
    <dbReference type="NCBI Taxonomy" id="58121"/>
    <lineage>
        <taxon>Bacteria</taxon>
        <taxon>Bacillati</taxon>
        <taxon>Actinomycetota</taxon>
        <taxon>Actinomycetes</taxon>
        <taxon>Streptosporangiales</taxon>
        <taxon>Streptosporangiaceae</taxon>
        <taxon>Planotetraspora</taxon>
    </lineage>
</organism>
<dbReference type="AlphaFoldDB" id="A0A8J3TKB5"/>
<accession>A0A8J3TKB5</accession>
<protein>
    <submittedName>
        <fullName evidence="1">Uncharacterized protein</fullName>
    </submittedName>
</protein>
<dbReference type="Proteomes" id="UP000650628">
    <property type="component" value="Unassembled WGS sequence"/>
</dbReference>
<reference evidence="1 2" key="1">
    <citation type="submission" date="2021-01" db="EMBL/GenBank/DDBJ databases">
        <title>Whole genome shotgun sequence of Planotetraspora mira NBRC 15435.</title>
        <authorList>
            <person name="Komaki H."/>
            <person name="Tamura T."/>
        </authorList>
    </citation>
    <scope>NUCLEOTIDE SEQUENCE [LARGE SCALE GENOMIC DNA]</scope>
    <source>
        <strain evidence="1 2">NBRC 15435</strain>
    </source>
</reference>